<name>A0ABR8SCR7_9BURK</name>
<evidence type="ECO:0000313" key="5">
    <source>
        <dbReference type="Proteomes" id="UP000634919"/>
    </source>
</evidence>
<feature type="domain" description="Transglycosylase SLT" evidence="3">
    <location>
        <begin position="52"/>
        <end position="356"/>
    </location>
</feature>
<dbReference type="InterPro" id="IPR031304">
    <property type="entry name" value="SLT_2"/>
</dbReference>
<comment type="caution">
    <text evidence="4">The sequence shown here is derived from an EMBL/GenBank/DDBJ whole genome shotgun (WGS) entry which is preliminary data.</text>
</comment>
<dbReference type="PANTHER" id="PTHR30163:SF9">
    <property type="entry name" value="MEMBRANE-BOUND LYTIC MUREIN TRANSGLYCOSYLASE B"/>
    <property type="match status" value="1"/>
</dbReference>
<dbReference type="InterPro" id="IPR023346">
    <property type="entry name" value="Lysozyme-like_dom_sf"/>
</dbReference>
<reference evidence="4 5" key="1">
    <citation type="submission" date="2020-08" db="EMBL/GenBank/DDBJ databases">
        <title>A Genomic Blueprint of the Chicken Gut Microbiome.</title>
        <authorList>
            <person name="Gilroy R."/>
            <person name="Ravi A."/>
            <person name="Getino M."/>
            <person name="Pursley I."/>
            <person name="Horton D.L."/>
            <person name="Alikhan N.-F."/>
            <person name="Baker D."/>
            <person name="Gharbi K."/>
            <person name="Hall N."/>
            <person name="Watson M."/>
            <person name="Adriaenssens E.M."/>
            <person name="Foster-Nyarko E."/>
            <person name="Jarju S."/>
            <person name="Secka A."/>
            <person name="Antonio M."/>
            <person name="Oren A."/>
            <person name="Chaudhuri R."/>
            <person name="La Ragione R.M."/>
            <person name="Hildebrand F."/>
            <person name="Pallen M.J."/>
        </authorList>
    </citation>
    <scope>NUCLEOTIDE SEQUENCE [LARGE SCALE GENOMIC DNA]</scope>
    <source>
        <strain evidence="4 5">Sa2CVA6</strain>
    </source>
</reference>
<dbReference type="EMBL" id="JACSQK010000005">
    <property type="protein sequence ID" value="MBD7961271.1"/>
    <property type="molecule type" value="Genomic_DNA"/>
</dbReference>
<organism evidence="4 5">
    <name type="scientific">Comamonas avium</name>
    <dbReference type="NCBI Taxonomy" id="2762231"/>
    <lineage>
        <taxon>Bacteria</taxon>
        <taxon>Pseudomonadati</taxon>
        <taxon>Pseudomonadota</taxon>
        <taxon>Betaproteobacteria</taxon>
        <taxon>Burkholderiales</taxon>
        <taxon>Comamonadaceae</taxon>
        <taxon>Comamonas</taxon>
    </lineage>
</organism>
<dbReference type="PANTHER" id="PTHR30163">
    <property type="entry name" value="MEMBRANE-BOUND LYTIC MUREIN TRANSGLYCOSYLASE B"/>
    <property type="match status" value="1"/>
</dbReference>
<dbReference type="Pfam" id="PF13406">
    <property type="entry name" value="SLT_2"/>
    <property type="match status" value="1"/>
</dbReference>
<evidence type="ECO:0000256" key="1">
    <source>
        <dbReference type="SAM" id="MobiDB-lite"/>
    </source>
</evidence>
<evidence type="ECO:0000259" key="3">
    <source>
        <dbReference type="Pfam" id="PF13406"/>
    </source>
</evidence>
<feature type="chain" id="PRO_5047091918" evidence="2">
    <location>
        <begin position="26"/>
        <end position="392"/>
    </location>
</feature>
<dbReference type="CDD" id="cd13399">
    <property type="entry name" value="Slt35-like"/>
    <property type="match status" value="1"/>
</dbReference>
<dbReference type="SUPFAM" id="SSF53955">
    <property type="entry name" value="Lysozyme-like"/>
    <property type="match status" value="1"/>
</dbReference>
<dbReference type="Gene3D" id="1.10.530.10">
    <property type="match status" value="1"/>
</dbReference>
<evidence type="ECO:0000313" key="4">
    <source>
        <dbReference type="EMBL" id="MBD7961271.1"/>
    </source>
</evidence>
<protein>
    <submittedName>
        <fullName evidence="4">Lytic murein transglycosylase B</fullName>
    </submittedName>
</protein>
<feature type="signal peptide" evidence="2">
    <location>
        <begin position="1"/>
        <end position="25"/>
    </location>
</feature>
<proteinExistence type="predicted"/>
<sequence length="392" mass="42459">MKRLLSPLLFLVLATGCATHLPADAQHSGTKTPPSPKAAASTTSNTPYGQRTDAQQWAKEMAARQGLDATWVQAQLAQAKFLPQVPRLMTPAPKTNTTARDWADYRRRFIDPIRIKAGVRFWNDNAETLARAEAQFGVPAAMVVGIIGVETIYGKNMGNLRVLDSLATLAFDFPEAHPRAAERQRYFQGELEQFLVMMRNAGTPTTEPRGSYAGAMGLGQFMPSSWAQWAVDFDGDGRIDLFNSTADAIGSVANYFKAHGWVPGQPVWYPALFNTDSLNLPTLLAPDILPSFTPAQMAGLGVIPQDGMEHQGLLALIELRNGNAAPSYVVGTQNFYTITRYNWSSYYAMAVYDLGQEVLAARTGSTPAIAMPVTIPAPATPALSVPAPANAQ</sequence>
<dbReference type="InterPro" id="IPR011757">
    <property type="entry name" value="Lytic_transglycosylase_MltB"/>
</dbReference>
<gene>
    <name evidence="4" type="primary">mltB</name>
    <name evidence="4" type="ORF">H9646_12320</name>
</gene>
<dbReference type="Proteomes" id="UP000634919">
    <property type="component" value="Unassembled WGS sequence"/>
</dbReference>
<feature type="compositionally biased region" description="Polar residues" evidence="1">
    <location>
        <begin position="40"/>
        <end position="51"/>
    </location>
</feature>
<keyword evidence="2" id="KW-0732">Signal</keyword>
<accession>A0ABR8SCR7</accession>
<keyword evidence="5" id="KW-1185">Reference proteome</keyword>
<dbReference type="Gene3D" id="1.10.8.350">
    <property type="entry name" value="Bacterial muramidase"/>
    <property type="match status" value="1"/>
</dbReference>
<dbReference type="PROSITE" id="PS51257">
    <property type="entry name" value="PROKAR_LIPOPROTEIN"/>
    <property type="match status" value="1"/>
</dbReference>
<dbReference type="RefSeq" id="WP_191723652.1">
    <property type="nucleotide sequence ID" value="NZ_JACSQK010000005.1"/>
</dbReference>
<evidence type="ECO:0000256" key="2">
    <source>
        <dbReference type="SAM" id="SignalP"/>
    </source>
</evidence>
<dbReference type="InterPro" id="IPR043426">
    <property type="entry name" value="MltB-like"/>
</dbReference>
<dbReference type="NCBIfam" id="TIGR02282">
    <property type="entry name" value="MltB"/>
    <property type="match status" value="1"/>
</dbReference>
<feature type="region of interest" description="Disordered" evidence="1">
    <location>
        <begin position="22"/>
        <end position="51"/>
    </location>
</feature>